<dbReference type="InterPro" id="IPR001893">
    <property type="entry name" value="Cys-rich_GLG1_repeat"/>
</dbReference>
<sequence length="73" mass="7660">MRIVLTMAALSVGLLGGAAAAQTAAEREACMPDYQKYCAGVAPGGGRIFECLAKQLDKLTPECKKIVEAYAPK</sequence>
<gene>
    <name evidence="2" type="ORF">CU103_10285</name>
</gene>
<feature type="chain" id="PRO_5015121308" description="Cysteine rich repeat-containing protein" evidence="1">
    <location>
        <begin position="21"/>
        <end position="73"/>
    </location>
</feature>
<evidence type="ECO:0008006" key="4">
    <source>
        <dbReference type="Google" id="ProtNLM"/>
    </source>
</evidence>
<organism evidence="2 3">
    <name type="scientific">Phyllobacterium sophorae</name>
    <dbReference type="NCBI Taxonomy" id="1520277"/>
    <lineage>
        <taxon>Bacteria</taxon>
        <taxon>Pseudomonadati</taxon>
        <taxon>Pseudomonadota</taxon>
        <taxon>Alphaproteobacteria</taxon>
        <taxon>Hyphomicrobiales</taxon>
        <taxon>Phyllobacteriaceae</taxon>
        <taxon>Phyllobacterium</taxon>
    </lineage>
</organism>
<evidence type="ECO:0000313" key="2">
    <source>
        <dbReference type="EMBL" id="PSH65375.1"/>
    </source>
</evidence>
<dbReference type="RefSeq" id="WP_106663791.1">
    <property type="nucleotide sequence ID" value="NZ_PGGM01000003.1"/>
</dbReference>
<proteinExistence type="predicted"/>
<protein>
    <recommendedName>
        <fullName evidence="4">Cysteine rich repeat-containing protein</fullName>
    </recommendedName>
</protein>
<evidence type="ECO:0000313" key="3">
    <source>
        <dbReference type="Proteomes" id="UP000241764"/>
    </source>
</evidence>
<comment type="caution">
    <text evidence="2">The sequence shown here is derived from an EMBL/GenBank/DDBJ whole genome shotgun (WGS) entry which is preliminary data.</text>
</comment>
<dbReference type="AlphaFoldDB" id="A0A2P7BG09"/>
<accession>A0A2P7BG09</accession>
<dbReference type="Proteomes" id="UP000241764">
    <property type="component" value="Unassembled WGS sequence"/>
</dbReference>
<dbReference type="GO" id="GO:0016020">
    <property type="term" value="C:membrane"/>
    <property type="evidence" value="ECO:0007669"/>
    <property type="project" value="InterPro"/>
</dbReference>
<feature type="signal peptide" evidence="1">
    <location>
        <begin position="1"/>
        <end position="20"/>
    </location>
</feature>
<keyword evidence="1" id="KW-0732">Signal</keyword>
<name>A0A2P7BG09_9HYPH</name>
<keyword evidence="3" id="KW-1185">Reference proteome</keyword>
<evidence type="ECO:0000256" key="1">
    <source>
        <dbReference type="SAM" id="SignalP"/>
    </source>
</evidence>
<dbReference type="Pfam" id="PF00839">
    <property type="entry name" value="Cys_rich_FGFR"/>
    <property type="match status" value="1"/>
</dbReference>
<dbReference type="EMBL" id="PGGM01000003">
    <property type="protein sequence ID" value="PSH65375.1"/>
    <property type="molecule type" value="Genomic_DNA"/>
</dbReference>
<reference evidence="3" key="1">
    <citation type="submission" date="2017-11" db="EMBL/GenBank/DDBJ databases">
        <authorList>
            <person name="Kuznetsova I."/>
            <person name="Sazanova A."/>
            <person name="Chirak E."/>
            <person name="Safronova V."/>
            <person name="Willems A."/>
        </authorList>
    </citation>
    <scope>NUCLEOTIDE SEQUENCE [LARGE SCALE GENOMIC DNA]</scope>
    <source>
        <strain evidence="3">CCBAU 03422</strain>
    </source>
</reference>
<dbReference type="OrthoDB" id="7060861at2"/>